<sequence length="51" mass="6062">LVFHMPSNCSLPRHSFYALVLINHFCDQHPFVLTFLFISRYLHDLTILESQ</sequence>
<feature type="non-terminal residue" evidence="1">
    <location>
        <position position="1"/>
    </location>
</feature>
<gene>
    <name evidence="1" type="primary">Nfu_g_1_007504</name>
</gene>
<dbReference type="EMBL" id="HADX01007851">
    <property type="protein sequence ID" value="SBP30083.1"/>
    <property type="molecule type" value="Transcribed_RNA"/>
</dbReference>
<organism evidence="1">
    <name type="scientific">Iconisemion striatum</name>
    <dbReference type="NCBI Taxonomy" id="60296"/>
    <lineage>
        <taxon>Eukaryota</taxon>
        <taxon>Metazoa</taxon>
        <taxon>Chordata</taxon>
        <taxon>Craniata</taxon>
        <taxon>Vertebrata</taxon>
        <taxon>Euteleostomi</taxon>
        <taxon>Actinopterygii</taxon>
        <taxon>Neopterygii</taxon>
        <taxon>Teleostei</taxon>
        <taxon>Neoteleostei</taxon>
        <taxon>Acanthomorphata</taxon>
        <taxon>Ovalentaria</taxon>
        <taxon>Atherinomorphae</taxon>
        <taxon>Cyprinodontiformes</taxon>
        <taxon>Nothobranchiidae</taxon>
        <taxon>Iconisemion</taxon>
    </lineage>
</organism>
<protein>
    <submittedName>
        <fullName evidence="1">Uncharacterized protein</fullName>
    </submittedName>
</protein>
<name>A0A1A7YIQ5_9TELE</name>
<feature type="non-terminal residue" evidence="1">
    <location>
        <position position="51"/>
    </location>
</feature>
<accession>A0A1A7YIQ5</accession>
<dbReference type="AlphaFoldDB" id="A0A1A7YIQ5"/>
<reference evidence="1" key="2">
    <citation type="submission" date="2016-06" db="EMBL/GenBank/DDBJ databases">
        <title>The genome of a short-lived fish provides insights into sex chromosome evolution and the genetic control of aging.</title>
        <authorList>
            <person name="Reichwald K."/>
            <person name="Felder M."/>
            <person name="Petzold A."/>
            <person name="Koch P."/>
            <person name="Groth M."/>
            <person name="Platzer M."/>
        </authorList>
    </citation>
    <scope>NUCLEOTIDE SEQUENCE</scope>
    <source>
        <tissue evidence="1">Brain</tissue>
    </source>
</reference>
<proteinExistence type="predicted"/>
<reference evidence="1" key="1">
    <citation type="submission" date="2016-05" db="EMBL/GenBank/DDBJ databases">
        <authorList>
            <person name="Lavstsen T."/>
            <person name="Jespersen J.S."/>
        </authorList>
    </citation>
    <scope>NUCLEOTIDE SEQUENCE</scope>
    <source>
        <tissue evidence="1">Brain</tissue>
    </source>
</reference>
<evidence type="ECO:0000313" key="1">
    <source>
        <dbReference type="EMBL" id="SBP30083.1"/>
    </source>
</evidence>